<evidence type="ECO:0000313" key="11">
    <source>
        <dbReference type="Proteomes" id="UP000318571"/>
    </source>
</evidence>
<dbReference type="CDD" id="cd00125">
    <property type="entry name" value="PLA2c"/>
    <property type="match status" value="1"/>
</dbReference>
<dbReference type="SMART" id="SM00085">
    <property type="entry name" value="PA2c"/>
    <property type="match status" value="1"/>
</dbReference>
<dbReference type="PRINTS" id="PR00389">
    <property type="entry name" value="PHPHLIPASEA2"/>
</dbReference>
<feature type="disulfide bond" evidence="6">
    <location>
        <begin position="69"/>
        <end position="129"/>
    </location>
</feature>
<comment type="similarity">
    <text evidence="7">Belongs to the phospholipase A2 family.</text>
</comment>
<dbReference type="PANTHER" id="PTHR11716:SF51">
    <property type="entry name" value="PHOSPHOLIPASE A2"/>
    <property type="match status" value="1"/>
</dbReference>
<feature type="disulfide bond" evidence="6">
    <location>
        <begin position="76"/>
        <end position="122"/>
    </location>
</feature>
<evidence type="ECO:0000256" key="4">
    <source>
        <dbReference type="PIRSR" id="PIRSR601211-1"/>
    </source>
</evidence>
<keyword evidence="8" id="KW-0443">Lipid metabolism</keyword>
<dbReference type="OMA" id="CEAFLCN"/>
<dbReference type="GO" id="GO:0005509">
    <property type="term" value="F:calcium ion binding"/>
    <property type="evidence" value="ECO:0007669"/>
    <property type="project" value="InterPro"/>
</dbReference>
<dbReference type="Pfam" id="PF00068">
    <property type="entry name" value="Phospholip_A2_1"/>
    <property type="match status" value="1"/>
</dbReference>
<feature type="active site" evidence="4">
    <location>
        <position position="73"/>
    </location>
</feature>
<dbReference type="InterPro" id="IPR016090">
    <property type="entry name" value="PLA2-like_dom"/>
</dbReference>
<evidence type="ECO:0000256" key="3">
    <source>
        <dbReference type="ARBA" id="ARBA00023157"/>
    </source>
</evidence>
<feature type="disulfide bond" evidence="6">
    <location>
        <begin position="108"/>
        <end position="120"/>
    </location>
</feature>
<comment type="caution">
    <text evidence="10">The sequence shown here is derived from an EMBL/GenBank/DDBJ whole genome shotgun (WGS) entry which is preliminary data.</text>
</comment>
<dbReference type="GO" id="GO:0005543">
    <property type="term" value="F:phospholipid binding"/>
    <property type="evidence" value="ECO:0007669"/>
    <property type="project" value="TreeGrafter"/>
</dbReference>
<feature type="active site" evidence="4">
    <location>
        <position position="123"/>
    </location>
</feature>
<dbReference type="Proteomes" id="UP000318571">
    <property type="component" value="Chromosome 11"/>
</dbReference>
<feature type="binding site" evidence="5">
    <location>
        <position position="53"/>
    </location>
    <ligand>
        <name>Ca(2+)</name>
        <dbReference type="ChEBI" id="CHEBI:29108"/>
    </ligand>
</feature>
<dbReference type="GO" id="GO:0016042">
    <property type="term" value="P:lipid catabolic process"/>
    <property type="evidence" value="ECO:0007669"/>
    <property type="project" value="InterPro"/>
</dbReference>
<keyword evidence="5" id="KW-0479">Metal-binding</keyword>
<dbReference type="PROSITE" id="PS00118">
    <property type="entry name" value="PA2_HIS"/>
    <property type="match status" value="1"/>
</dbReference>
<keyword evidence="11" id="KW-1185">Reference proteome</keyword>
<proteinExistence type="inferred from homology"/>
<dbReference type="InterPro" id="IPR036444">
    <property type="entry name" value="PLipase_A2_dom_sf"/>
</dbReference>
<keyword evidence="8" id="KW-0378">Hydrolase</keyword>
<evidence type="ECO:0000256" key="7">
    <source>
        <dbReference type="RuleBase" id="RU003654"/>
    </source>
</evidence>
<reference evidence="10 11" key="1">
    <citation type="journal article" date="2018" name="Nat. Ecol. Evol.">
        <title>Genomic signatures of mitonuclear coevolution across populations of Tigriopus californicus.</title>
        <authorList>
            <person name="Barreto F.S."/>
            <person name="Watson E.T."/>
            <person name="Lima T.G."/>
            <person name="Willett C.S."/>
            <person name="Edmands S."/>
            <person name="Li W."/>
            <person name="Burton R.S."/>
        </authorList>
    </citation>
    <scope>NUCLEOTIDE SEQUENCE [LARGE SCALE GENOMIC DNA]</scope>
    <source>
        <strain evidence="10 11">San Diego</strain>
    </source>
</reference>
<evidence type="ECO:0000256" key="8">
    <source>
        <dbReference type="RuleBase" id="RU361236"/>
    </source>
</evidence>
<dbReference type="STRING" id="6832.A0A553PLE1"/>
<dbReference type="EMBL" id="VCGU01000003">
    <property type="protein sequence ID" value="TRY78493.1"/>
    <property type="molecule type" value="Genomic_DNA"/>
</dbReference>
<comment type="cofactor">
    <cofactor evidence="5">
        <name>Ca(2+)</name>
        <dbReference type="ChEBI" id="CHEBI:29108"/>
    </cofactor>
    <text evidence="5">Binds 1 Ca(2+) ion per subunit.</text>
</comment>
<sequence>MKSFLPILLYLVQTDPGSTNPRFKRSVGQFGDMIRYATGREALLYNEYGNHCGFQGAQELPFVDEVDRCCYDHDRCYERLRQDQCSSSWLGPGWVFYDWEWDNTRIYCRDEETSCDFHACLCDKVAAQCFAQNPWNQTNKRGSGYDRFADLRWNAFKVFGTWFP</sequence>
<comment type="catalytic activity">
    <reaction evidence="8">
        <text>a 1,2-diacyl-sn-glycero-3-phosphocholine + H2O = a 1-acyl-sn-glycero-3-phosphocholine + a fatty acid + H(+)</text>
        <dbReference type="Rhea" id="RHEA:15801"/>
        <dbReference type="ChEBI" id="CHEBI:15377"/>
        <dbReference type="ChEBI" id="CHEBI:15378"/>
        <dbReference type="ChEBI" id="CHEBI:28868"/>
        <dbReference type="ChEBI" id="CHEBI:57643"/>
        <dbReference type="ChEBI" id="CHEBI:58168"/>
        <dbReference type="EC" id="3.1.1.4"/>
    </reaction>
</comment>
<keyword evidence="3 6" id="KW-1015">Disulfide bond</keyword>
<dbReference type="GO" id="GO:0050482">
    <property type="term" value="P:arachidonate secretion"/>
    <property type="evidence" value="ECO:0007669"/>
    <property type="project" value="InterPro"/>
</dbReference>
<feature type="disulfide bond" evidence="6">
    <location>
        <begin position="85"/>
        <end position="115"/>
    </location>
</feature>
<evidence type="ECO:0000313" key="10">
    <source>
        <dbReference type="EMBL" id="TRY78493.1"/>
    </source>
</evidence>
<dbReference type="GO" id="GO:0005576">
    <property type="term" value="C:extracellular region"/>
    <property type="evidence" value="ECO:0007669"/>
    <property type="project" value="UniProtKB-SubCell"/>
</dbReference>
<keyword evidence="5 8" id="KW-0106">Calcium</keyword>
<dbReference type="InterPro" id="IPR001211">
    <property type="entry name" value="PLA2"/>
</dbReference>
<evidence type="ECO:0000259" key="9">
    <source>
        <dbReference type="SMART" id="SM00085"/>
    </source>
</evidence>
<accession>A0A553PLE1</accession>
<gene>
    <name evidence="10" type="ORF">TCAL_06179</name>
</gene>
<feature type="binding site" evidence="5">
    <location>
        <position position="74"/>
    </location>
    <ligand>
        <name>Ca(2+)</name>
        <dbReference type="ChEBI" id="CHEBI:29108"/>
    </ligand>
</feature>
<evidence type="ECO:0000256" key="5">
    <source>
        <dbReference type="PIRSR" id="PIRSR601211-2"/>
    </source>
</evidence>
<dbReference type="EC" id="3.1.1.4" evidence="8"/>
<protein>
    <recommendedName>
        <fullName evidence="8">Phospholipase A2</fullName>
        <ecNumber evidence="8">3.1.1.4</ecNumber>
    </recommendedName>
</protein>
<keyword evidence="2 8" id="KW-0964">Secreted</keyword>
<feature type="domain" description="Phospholipase A2-like central" evidence="9">
    <location>
        <begin position="26"/>
        <end position="149"/>
    </location>
</feature>
<evidence type="ECO:0000256" key="2">
    <source>
        <dbReference type="ARBA" id="ARBA00022525"/>
    </source>
</evidence>
<feature type="disulfide bond" evidence="6">
    <location>
        <begin position="52"/>
        <end position="70"/>
    </location>
</feature>
<dbReference type="InterPro" id="IPR033113">
    <property type="entry name" value="PLA2_histidine"/>
</dbReference>
<evidence type="ECO:0000256" key="6">
    <source>
        <dbReference type="PIRSR" id="PIRSR601211-3"/>
    </source>
</evidence>
<dbReference type="GO" id="GO:0006644">
    <property type="term" value="P:phospholipid metabolic process"/>
    <property type="evidence" value="ECO:0007669"/>
    <property type="project" value="InterPro"/>
</dbReference>
<comment type="subcellular location">
    <subcellularLocation>
        <location evidence="1 8">Secreted</location>
    </subcellularLocation>
</comment>
<evidence type="ECO:0000256" key="1">
    <source>
        <dbReference type="ARBA" id="ARBA00004613"/>
    </source>
</evidence>
<dbReference type="OrthoDB" id="5841574at2759"/>
<organism evidence="10 11">
    <name type="scientific">Tigriopus californicus</name>
    <name type="common">Marine copepod</name>
    <dbReference type="NCBI Taxonomy" id="6832"/>
    <lineage>
        <taxon>Eukaryota</taxon>
        <taxon>Metazoa</taxon>
        <taxon>Ecdysozoa</taxon>
        <taxon>Arthropoda</taxon>
        <taxon>Crustacea</taxon>
        <taxon>Multicrustacea</taxon>
        <taxon>Hexanauplia</taxon>
        <taxon>Copepoda</taxon>
        <taxon>Harpacticoida</taxon>
        <taxon>Harpacticidae</taxon>
        <taxon>Tigriopus</taxon>
    </lineage>
</organism>
<dbReference type="Gene3D" id="1.20.90.10">
    <property type="entry name" value="Phospholipase A2 domain"/>
    <property type="match status" value="1"/>
</dbReference>
<name>A0A553PLE1_TIGCA</name>
<dbReference type="AlphaFoldDB" id="A0A553PLE1"/>
<dbReference type="SUPFAM" id="SSF48619">
    <property type="entry name" value="Phospholipase A2, PLA2"/>
    <property type="match status" value="1"/>
</dbReference>
<dbReference type="PANTHER" id="PTHR11716">
    <property type="entry name" value="PHOSPHOLIPASE A2 FAMILY MEMBER"/>
    <property type="match status" value="1"/>
</dbReference>
<dbReference type="GO" id="GO:0047498">
    <property type="term" value="F:calcium-dependent phospholipase A2 activity"/>
    <property type="evidence" value="ECO:0007669"/>
    <property type="project" value="TreeGrafter"/>
</dbReference>